<evidence type="ECO:0000256" key="3">
    <source>
        <dbReference type="ARBA" id="ARBA00023163"/>
    </source>
</evidence>
<evidence type="ECO:0000256" key="2">
    <source>
        <dbReference type="ARBA" id="ARBA00023125"/>
    </source>
</evidence>
<evidence type="ECO:0000313" key="5">
    <source>
        <dbReference type="EMBL" id="PPK78947.1"/>
    </source>
</evidence>
<dbReference type="Proteomes" id="UP000237749">
    <property type="component" value="Unassembled WGS sequence"/>
</dbReference>
<dbReference type="GO" id="GO:0003677">
    <property type="term" value="F:DNA binding"/>
    <property type="evidence" value="ECO:0007669"/>
    <property type="project" value="UniProtKB-KW"/>
</dbReference>
<accession>A0A2S6HN83</accession>
<organism evidence="5 6">
    <name type="scientific">Lacrimispora xylanisolvens</name>
    <dbReference type="NCBI Taxonomy" id="384636"/>
    <lineage>
        <taxon>Bacteria</taxon>
        <taxon>Bacillati</taxon>
        <taxon>Bacillota</taxon>
        <taxon>Clostridia</taxon>
        <taxon>Lachnospirales</taxon>
        <taxon>Lachnospiraceae</taxon>
        <taxon>Lacrimispora</taxon>
    </lineage>
</organism>
<comment type="caution">
    <text evidence="5">The sequence shown here is derived from an EMBL/GenBank/DDBJ whole genome shotgun (WGS) entry which is preliminary data.</text>
</comment>
<gene>
    <name evidence="5" type="ORF">BXY41_112106</name>
</gene>
<dbReference type="OrthoDB" id="996843at2"/>
<evidence type="ECO:0000259" key="4">
    <source>
        <dbReference type="PROSITE" id="PS50995"/>
    </source>
</evidence>
<dbReference type="RefSeq" id="WP_104438643.1">
    <property type="nucleotide sequence ID" value="NZ_PTJA01000012.1"/>
</dbReference>
<reference evidence="5 6" key="1">
    <citation type="submission" date="2018-02" db="EMBL/GenBank/DDBJ databases">
        <title>Genomic Encyclopedia of Archaeal and Bacterial Type Strains, Phase II (KMG-II): from individual species to whole genera.</title>
        <authorList>
            <person name="Goeker M."/>
        </authorList>
    </citation>
    <scope>NUCLEOTIDE SEQUENCE [LARGE SCALE GENOMIC DNA]</scope>
    <source>
        <strain evidence="5 6">DSM 3808</strain>
    </source>
</reference>
<dbReference type="GO" id="GO:0003700">
    <property type="term" value="F:DNA-binding transcription factor activity"/>
    <property type="evidence" value="ECO:0007669"/>
    <property type="project" value="InterPro"/>
</dbReference>
<keyword evidence="3" id="KW-0804">Transcription</keyword>
<dbReference type="InterPro" id="IPR000835">
    <property type="entry name" value="HTH_MarR-typ"/>
</dbReference>
<dbReference type="Pfam" id="PF01047">
    <property type="entry name" value="MarR"/>
    <property type="match status" value="1"/>
</dbReference>
<sequence>MLDEKEKYIKKVKTHLAVMMGKGRKVDKILLSQGLTRLELFAIQQIYEATNGDQEQKGIYVSALAKKMDIVLPSASRTLNSLEKRGLISREIDPDNRRNIYVMLTEKGYFVRKKCLEKVNLLVGRVVEGMGMEDMDQLITLWNRFIDQMERAVNDMTEEIDETTD</sequence>
<protein>
    <submittedName>
        <fullName evidence="5">DNA-binding MarR family transcriptional regulator</fullName>
    </submittedName>
</protein>
<dbReference type="AlphaFoldDB" id="A0A2S6HN83"/>
<dbReference type="SUPFAM" id="SSF46785">
    <property type="entry name" value="Winged helix' DNA-binding domain"/>
    <property type="match status" value="1"/>
</dbReference>
<dbReference type="PROSITE" id="PS50995">
    <property type="entry name" value="HTH_MARR_2"/>
    <property type="match status" value="1"/>
</dbReference>
<evidence type="ECO:0000256" key="1">
    <source>
        <dbReference type="ARBA" id="ARBA00023015"/>
    </source>
</evidence>
<proteinExistence type="predicted"/>
<dbReference type="InterPro" id="IPR036390">
    <property type="entry name" value="WH_DNA-bd_sf"/>
</dbReference>
<dbReference type="PANTHER" id="PTHR42756">
    <property type="entry name" value="TRANSCRIPTIONAL REGULATOR, MARR"/>
    <property type="match status" value="1"/>
</dbReference>
<dbReference type="Gene3D" id="1.10.10.10">
    <property type="entry name" value="Winged helix-like DNA-binding domain superfamily/Winged helix DNA-binding domain"/>
    <property type="match status" value="1"/>
</dbReference>
<dbReference type="InterPro" id="IPR036388">
    <property type="entry name" value="WH-like_DNA-bd_sf"/>
</dbReference>
<dbReference type="PANTHER" id="PTHR42756:SF1">
    <property type="entry name" value="TRANSCRIPTIONAL REPRESSOR OF EMRAB OPERON"/>
    <property type="match status" value="1"/>
</dbReference>
<keyword evidence="2 5" id="KW-0238">DNA-binding</keyword>
<dbReference type="SMART" id="SM00347">
    <property type="entry name" value="HTH_MARR"/>
    <property type="match status" value="1"/>
</dbReference>
<keyword evidence="1" id="KW-0805">Transcription regulation</keyword>
<feature type="domain" description="HTH marR-type" evidence="4">
    <location>
        <begin position="1"/>
        <end position="147"/>
    </location>
</feature>
<dbReference type="EMBL" id="PTJA01000012">
    <property type="protein sequence ID" value="PPK78947.1"/>
    <property type="molecule type" value="Genomic_DNA"/>
</dbReference>
<evidence type="ECO:0000313" key="6">
    <source>
        <dbReference type="Proteomes" id="UP000237749"/>
    </source>
</evidence>
<dbReference type="PRINTS" id="PR00598">
    <property type="entry name" value="HTHMARR"/>
</dbReference>
<dbReference type="PROSITE" id="PS01117">
    <property type="entry name" value="HTH_MARR_1"/>
    <property type="match status" value="1"/>
</dbReference>
<dbReference type="InterPro" id="IPR023187">
    <property type="entry name" value="Tscrpt_reg_MarR-type_CS"/>
</dbReference>
<keyword evidence="6" id="KW-1185">Reference proteome</keyword>
<name>A0A2S6HN83_9FIRM</name>